<feature type="transmembrane region" description="Helical" evidence="7">
    <location>
        <begin position="147"/>
        <end position="165"/>
    </location>
</feature>
<dbReference type="PROSITE" id="PS50901">
    <property type="entry name" value="FTSK"/>
    <property type="match status" value="1"/>
</dbReference>
<evidence type="ECO:0000259" key="8">
    <source>
        <dbReference type="PROSITE" id="PS50901"/>
    </source>
</evidence>
<dbReference type="InterPro" id="IPR050206">
    <property type="entry name" value="FtsK/SpoIIIE/SftA"/>
</dbReference>
<keyword evidence="7" id="KW-0472">Membrane</keyword>
<feature type="binding site" evidence="5">
    <location>
        <begin position="441"/>
        <end position="448"/>
    </location>
    <ligand>
        <name>ATP</name>
        <dbReference type="ChEBI" id="CHEBI:30616"/>
    </ligand>
</feature>
<dbReference type="Pfam" id="PF01580">
    <property type="entry name" value="FtsK_SpoIIIE"/>
    <property type="match status" value="1"/>
</dbReference>
<dbReference type="Gene3D" id="3.40.50.300">
    <property type="entry name" value="P-loop containing nucleotide triphosphate hydrolases"/>
    <property type="match status" value="1"/>
</dbReference>
<feature type="transmembrane region" description="Helical" evidence="7">
    <location>
        <begin position="35"/>
        <end position="55"/>
    </location>
</feature>
<dbReference type="SMART" id="SM00843">
    <property type="entry name" value="Ftsk_gamma"/>
    <property type="match status" value="1"/>
</dbReference>
<reference evidence="9" key="1">
    <citation type="submission" date="2019-09" db="EMBL/GenBank/DDBJ databases">
        <title>Characterisation of the sponge microbiome using genome-centric metagenomics.</title>
        <authorList>
            <person name="Engelberts J.P."/>
            <person name="Robbins S.J."/>
            <person name="De Goeij J.M."/>
            <person name="Aranda M."/>
            <person name="Bell S.C."/>
            <person name="Webster N.S."/>
        </authorList>
    </citation>
    <scope>NUCLEOTIDE SEQUENCE</scope>
    <source>
        <strain evidence="9">SB0661_bin_32</strain>
    </source>
</reference>
<dbReference type="Gene3D" id="3.30.980.40">
    <property type="match status" value="1"/>
</dbReference>
<name>A0A6B1D512_9CHLR</name>
<keyword evidence="4" id="KW-0238">DNA-binding</keyword>
<feature type="region of interest" description="Disordered" evidence="6">
    <location>
        <begin position="208"/>
        <end position="289"/>
    </location>
</feature>
<dbReference type="InterPro" id="IPR002543">
    <property type="entry name" value="FtsK_dom"/>
</dbReference>
<dbReference type="Pfam" id="PF17854">
    <property type="entry name" value="FtsK_alpha"/>
    <property type="match status" value="1"/>
</dbReference>
<dbReference type="SUPFAM" id="SSF46785">
    <property type="entry name" value="Winged helix' DNA-binding domain"/>
    <property type="match status" value="1"/>
</dbReference>
<dbReference type="GO" id="GO:0005524">
    <property type="term" value="F:ATP binding"/>
    <property type="evidence" value="ECO:0007669"/>
    <property type="project" value="UniProtKB-UniRule"/>
</dbReference>
<keyword evidence="3 5" id="KW-0067">ATP-binding</keyword>
<dbReference type="SMART" id="SM00382">
    <property type="entry name" value="AAA"/>
    <property type="match status" value="1"/>
</dbReference>
<dbReference type="AlphaFoldDB" id="A0A6B1D512"/>
<protein>
    <submittedName>
        <fullName evidence="9">DNA translocase FtsK</fullName>
    </submittedName>
</protein>
<dbReference type="SUPFAM" id="SSF52540">
    <property type="entry name" value="P-loop containing nucleoside triphosphate hydrolases"/>
    <property type="match status" value="1"/>
</dbReference>
<dbReference type="InterPro" id="IPR027417">
    <property type="entry name" value="P-loop_NTPase"/>
</dbReference>
<accession>A0A6B1D512</accession>
<feature type="region of interest" description="Disordered" evidence="6">
    <location>
        <begin position="743"/>
        <end position="767"/>
    </location>
</feature>
<dbReference type="Gene3D" id="1.10.10.10">
    <property type="entry name" value="Winged helix-like DNA-binding domain superfamily/Winged helix DNA-binding domain"/>
    <property type="match status" value="1"/>
</dbReference>
<evidence type="ECO:0000256" key="5">
    <source>
        <dbReference type="PROSITE-ProRule" id="PRU00289"/>
    </source>
</evidence>
<keyword evidence="7" id="KW-1133">Transmembrane helix</keyword>
<dbReference type="GO" id="GO:0003677">
    <property type="term" value="F:DNA binding"/>
    <property type="evidence" value="ECO:0007669"/>
    <property type="project" value="UniProtKB-KW"/>
</dbReference>
<evidence type="ECO:0000313" key="9">
    <source>
        <dbReference type="EMBL" id="MYC94644.1"/>
    </source>
</evidence>
<proteinExistence type="inferred from homology"/>
<evidence type="ECO:0000256" key="7">
    <source>
        <dbReference type="SAM" id="Phobius"/>
    </source>
</evidence>
<feature type="transmembrane region" description="Helical" evidence="7">
    <location>
        <begin position="67"/>
        <end position="84"/>
    </location>
</feature>
<evidence type="ECO:0000256" key="4">
    <source>
        <dbReference type="ARBA" id="ARBA00023125"/>
    </source>
</evidence>
<dbReference type="CDD" id="cd01127">
    <property type="entry name" value="TrwB_TraG_TraD_VirD4"/>
    <property type="match status" value="1"/>
</dbReference>
<feature type="domain" description="FtsK" evidence="8">
    <location>
        <begin position="424"/>
        <end position="615"/>
    </location>
</feature>
<dbReference type="InterPro" id="IPR036390">
    <property type="entry name" value="WH_DNA-bd_sf"/>
</dbReference>
<keyword evidence="7" id="KW-0812">Transmembrane</keyword>
<dbReference type="EMBL" id="VXMH01000030">
    <property type="protein sequence ID" value="MYC94644.1"/>
    <property type="molecule type" value="Genomic_DNA"/>
</dbReference>
<organism evidence="9">
    <name type="scientific">Caldilineaceae bacterium SB0661_bin_32</name>
    <dbReference type="NCBI Taxonomy" id="2605255"/>
    <lineage>
        <taxon>Bacteria</taxon>
        <taxon>Bacillati</taxon>
        <taxon>Chloroflexota</taxon>
        <taxon>Caldilineae</taxon>
        <taxon>Caldilineales</taxon>
        <taxon>Caldilineaceae</taxon>
    </lineage>
</organism>
<dbReference type="PANTHER" id="PTHR22683">
    <property type="entry name" value="SPORULATION PROTEIN RELATED"/>
    <property type="match status" value="1"/>
</dbReference>
<evidence type="ECO:0000256" key="6">
    <source>
        <dbReference type="SAM" id="MobiDB-lite"/>
    </source>
</evidence>
<evidence type="ECO:0000256" key="1">
    <source>
        <dbReference type="ARBA" id="ARBA00006474"/>
    </source>
</evidence>
<dbReference type="InterPro" id="IPR003593">
    <property type="entry name" value="AAA+_ATPase"/>
</dbReference>
<dbReference type="PANTHER" id="PTHR22683:SF41">
    <property type="entry name" value="DNA TRANSLOCASE FTSK"/>
    <property type="match status" value="1"/>
</dbReference>
<evidence type="ECO:0000256" key="3">
    <source>
        <dbReference type="ARBA" id="ARBA00022840"/>
    </source>
</evidence>
<evidence type="ECO:0000256" key="2">
    <source>
        <dbReference type="ARBA" id="ARBA00022741"/>
    </source>
</evidence>
<dbReference type="InterPro" id="IPR018541">
    <property type="entry name" value="Ftsk_gamma"/>
</dbReference>
<gene>
    <name evidence="9" type="ORF">F4X14_06705</name>
</gene>
<dbReference type="Pfam" id="PF09397">
    <property type="entry name" value="FtsK_gamma"/>
    <property type="match status" value="1"/>
</dbReference>
<dbReference type="InterPro" id="IPR036388">
    <property type="entry name" value="WH-like_DNA-bd_sf"/>
</dbReference>
<sequence>MAAKRKRRRKFQNTGPTAGMQAKARKVFATYTKELLGFAVLIFGAYLGFTLIVSGQESWTVWLAGRMAWPLVFSLLVTGAVMMLGRRSGYWHPEGLVGAELLLLSLAALDYIGSNRFPDWSLPAFGQSAGLIGWGAGNLLISLLGQLPAAFAAGLLALLSTYLLFRHTPLIYLFGYIGQLRQELAEPMAESDEPPSVDLEEFSDADDIETAPSSRHPENGSELQPAAALDDPIPERPSPELTKLPESGRPIKAELPVATAAPSKRRPKSGSTAGRPLKPLRNEEELPPAELLEDDDGQLAWDIEGMGETIQETLWDFDIPVEVVNVETGPTVTQFGVQPLYIERAGQRRKIRVSRIVSAADDLALALAAPAVRIEAPVPGQPYVGIEVPNPEKTMVGLKSILQGKQVAKQGGRLPLALGRDTSGTPIVSDLARAPHLLIAGATGSGKSACINGVIVSLLMYHGPESLRFIMVDPKLVELPGYNRIPHMIGKVITDLEDVHGALTWLLLQMDDRYVLFQENKVRDIESYNRLARRRKKLEPLPHIVLIVDELADLMMTAPEEIEKQLVRLAQMARATGIHLVLATQRPSTDVVTGLIKANFPSRIAFAVTSQVDSRVILDTPGAEKLLGQGDMLFMRPDKAKIERVQGSYVNDSEIKRVVDWWQDRDLLENPKGPAAKVAPWIGLLDRLDDEEELLAEAIDAIRGEKTISASFVQRELKIGYPRAARLVKLLESRGLVSAEPAGGQSRTVLAKAGAGSGEENETLERA</sequence>
<keyword evidence="2 5" id="KW-0547">Nucleotide-binding</keyword>
<comment type="similarity">
    <text evidence="1">Belongs to the FtsK/SpoIIIE/SftA family.</text>
</comment>
<dbReference type="InterPro" id="IPR041027">
    <property type="entry name" value="FtsK_alpha"/>
</dbReference>
<comment type="caution">
    <text evidence="9">The sequence shown here is derived from an EMBL/GenBank/DDBJ whole genome shotgun (WGS) entry which is preliminary data.</text>
</comment>